<sequence length="411" mass="46093">MKNILLLPFLFLSLYTYGQTWEEINQGNVSDISGYGDTLHMVGNQVNNGNTNYFYGISTDGGSTWNKTTLNPFMSVEGVPISVGFFNNTDGIIGIKGSFTEEYLKTSDGGLTWQKFNPSTSQGIFQPYDIIILDESTAIITAFQSGKYIITYDKGNTWSCQCQFSTAWIPNFEVINSSLFFNYDSNTGIYKSTDGGMNWSVILNTRDITAFSMENENSGYAIVPQNSIDNNGNTVTTPNLYKTTDGWGSYEIILLIMLQDKYIGAFTFVNSQEFYFFNNDDIYYSGDGGQTIRLLQTIDFDPFRINKIQDAIFATGRGLAKLDPNGVISNILEDDSINEELIIYPNPITENQISINSDEFTSYSLYDLTGRFVESGVINNGVIELKPLSKQFYFLSLENIDTIKTLKIVVE</sequence>
<dbReference type="Gene3D" id="2.130.10.10">
    <property type="entry name" value="YVTN repeat-like/Quinoprotein amine dehydrogenase"/>
    <property type="match status" value="1"/>
</dbReference>
<evidence type="ECO:0000256" key="1">
    <source>
        <dbReference type="ARBA" id="ARBA00022729"/>
    </source>
</evidence>
<comment type="caution">
    <text evidence="4">The sequence shown here is derived from an EMBL/GenBank/DDBJ whole genome shotgun (WGS) entry which is preliminary data.</text>
</comment>
<dbReference type="Pfam" id="PF18962">
    <property type="entry name" value="Por_Secre_tail"/>
    <property type="match status" value="1"/>
</dbReference>
<proteinExistence type="predicted"/>
<dbReference type="EMBL" id="VLNR01000027">
    <property type="protein sequence ID" value="TSE08040.1"/>
    <property type="molecule type" value="Genomic_DNA"/>
</dbReference>
<gene>
    <name evidence="4" type="ORF">FOF46_14165</name>
</gene>
<reference evidence="4 5" key="1">
    <citation type="submission" date="2019-07" db="EMBL/GenBank/DDBJ databases">
        <title>The draft genome sequence of Aquimarina algiphila M91.</title>
        <authorList>
            <person name="Meng X."/>
        </authorList>
    </citation>
    <scope>NUCLEOTIDE SEQUENCE [LARGE SCALE GENOMIC DNA]</scope>
    <source>
        <strain evidence="4 5">M91</strain>
    </source>
</reference>
<organism evidence="4 5">
    <name type="scientific">Aquimarina algiphila</name>
    <dbReference type="NCBI Taxonomy" id="2047982"/>
    <lineage>
        <taxon>Bacteria</taxon>
        <taxon>Pseudomonadati</taxon>
        <taxon>Bacteroidota</taxon>
        <taxon>Flavobacteriia</taxon>
        <taxon>Flavobacteriales</taxon>
        <taxon>Flavobacteriaceae</taxon>
        <taxon>Aquimarina</taxon>
    </lineage>
</organism>
<evidence type="ECO:0000259" key="3">
    <source>
        <dbReference type="Pfam" id="PF18962"/>
    </source>
</evidence>
<keyword evidence="1 2" id="KW-0732">Signal</keyword>
<evidence type="ECO:0000256" key="2">
    <source>
        <dbReference type="SAM" id="SignalP"/>
    </source>
</evidence>
<dbReference type="AlphaFoldDB" id="A0A554VJF4"/>
<dbReference type="NCBIfam" id="TIGR04183">
    <property type="entry name" value="Por_Secre_tail"/>
    <property type="match status" value="1"/>
</dbReference>
<name>A0A554VJF4_9FLAO</name>
<feature type="chain" id="PRO_5021920260" evidence="2">
    <location>
        <begin position="19"/>
        <end position="411"/>
    </location>
</feature>
<feature type="domain" description="Secretion system C-terminal sorting" evidence="3">
    <location>
        <begin position="343"/>
        <end position="410"/>
    </location>
</feature>
<feature type="signal peptide" evidence="2">
    <location>
        <begin position="1"/>
        <end position="18"/>
    </location>
</feature>
<accession>A0A554VJF4</accession>
<dbReference type="OrthoDB" id="610388at2"/>
<dbReference type="SUPFAM" id="SSF110296">
    <property type="entry name" value="Oligoxyloglucan reducing end-specific cellobiohydrolase"/>
    <property type="match status" value="1"/>
</dbReference>
<dbReference type="Proteomes" id="UP000318833">
    <property type="component" value="Unassembled WGS sequence"/>
</dbReference>
<dbReference type="InterPro" id="IPR015943">
    <property type="entry name" value="WD40/YVTN_repeat-like_dom_sf"/>
</dbReference>
<evidence type="ECO:0000313" key="4">
    <source>
        <dbReference type="EMBL" id="TSE08040.1"/>
    </source>
</evidence>
<dbReference type="RefSeq" id="WP_143916886.1">
    <property type="nucleotide sequence ID" value="NZ_CANMIK010000017.1"/>
</dbReference>
<dbReference type="InterPro" id="IPR026444">
    <property type="entry name" value="Secre_tail"/>
</dbReference>
<evidence type="ECO:0000313" key="5">
    <source>
        <dbReference type="Proteomes" id="UP000318833"/>
    </source>
</evidence>
<keyword evidence="5" id="KW-1185">Reference proteome</keyword>
<protein>
    <submittedName>
        <fullName evidence="4">T9SS type A sorting domain-containing protein</fullName>
    </submittedName>
</protein>